<keyword evidence="1" id="KW-0812">Transmembrane</keyword>
<dbReference type="EMBL" id="MCOK01000001">
    <property type="protein sequence ID" value="OOC57287.1"/>
    <property type="molecule type" value="Genomic_DNA"/>
</dbReference>
<dbReference type="AlphaFoldDB" id="A0A1V3C951"/>
<comment type="caution">
    <text evidence="2">The sequence shown here is derived from an EMBL/GenBank/DDBJ whole genome shotgun (WGS) entry which is preliminary data.</text>
</comment>
<evidence type="ECO:0000313" key="3">
    <source>
        <dbReference type="Proteomes" id="UP000189004"/>
    </source>
</evidence>
<name>A0A1V3C951_9ACTN</name>
<keyword evidence="3" id="KW-1185">Reference proteome</keyword>
<evidence type="ECO:0000313" key="2">
    <source>
        <dbReference type="EMBL" id="OOC57287.1"/>
    </source>
</evidence>
<evidence type="ECO:0000256" key="1">
    <source>
        <dbReference type="SAM" id="Phobius"/>
    </source>
</evidence>
<gene>
    <name evidence="2" type="ORF">NOSIN_17820</name>
</gene>
<dbReference type="STRING" id="501010.NOSIN_17820"/>
<keyword evidence="1" id="KW-0472">Membrane</keyword>
<feature type="transmembrane region" description="Helical" evidence="1">
    <location>
        <begin position="44"/>
        <end position="61"/>
    </location>
</feature>
<reference evidence="3" key="1">
    <citation type="submission" date="2016-08" db="EMBL/GenBank/DDBJ databases">
        <authorList>
            <person name="Tokovenko B."/>
            <person name="Kalinowski J."/>
        </authorList>
    </citation>
    <scope>NUCLEOTIDE SEQUENCE [LARGE SCALE GENOMIC DNA]</scope>
    <source>
        <strain evidence="3">UTMC102</strain>
    </source>
</reference>
<proteinExistence type="predicted"/>
<keyword evidence="1" id="KW-1133">Transmembrane helix</keyword>
<feature type="transmembrane region" description="Helical" evidence="1">
    <location>
        <begin position="73"/>
        <end position="91"/>
    </location>
</feature>
<protein>
    <submittedName>
        <fullName evidence="2">Uncharacterized protein</fullName>
    </submittedName>
</protein>
<organism evidence="2 3">
    <name type="scientific">Nocardiopsis sinuspersici</name>
    <dbReference type="NCBI Taxonomy" id="501010"/>
    <lineage>
        <taxon>Bacteria</taxon>
        <taxon>Bacillati</taxon>
        <taxon>Actinomycetota</taxon>
        <taxon>Actinomycetes</taxon>
        <taxon>Streptosporangiales</taxon>
        <taxon>Nocardiopsidaceae</taxon>
        <taxon>Nocardiopsis</taxon>
    </lineage>
</organism>
<dbReference type="Proteomes" id="UP000189004">
    <property type="component" value="Unassembled WGS sequence"/>
</dbReference>
<sequence>MLSPVLTAATLVVLLPLGAAAGLFSTTGAGWLLLYWDAGPWPRTLAVAGLLAFLALLYCACRLCAWGGRRPSASVAFAAGFLASVIALVGYMPGGDLVLTNHITHNAYLFGAMLVLMLAIIRSDVFAFLTGPRATAPAVPRGYQSMRSSE</sequence>
<accession>A0A1V3C951</accession>
<feature type="transmembrane region" description="Helical" evidence="1">
    <location>
        <begin position="103"/>
        <end position="121"/>
    </location>
</feature>